<protein>
    <recommendedName>
        <fullName evidence="4">Tail assembly chaperone</fullName>
    </recommendedName>
</protein>
<dbReference type="RefSeq" id="WP_379159493.1">
    <property type="nucleotide sequence ID" value="NZ_JBHSRJ010000009.1"/>
</dbReference>
<accession>A0ABW1LQL1</accession>
<evidence type="ECO:0000313" key="2">
    <source>
        <dbReference type="EMBL" id="MFC6045741.1"/>
    </source>
</evidence>
<evidence type="ECO:0000313" key="3">
    <source>
        <dbReference type="Proteomes" id="UP001596135"/>
    </source>
</evidence>
<dbReference type="EMBL" id="JBHSRJ010000009">
    <property type="protein sequence ID" value="MFC6045741.1"/>
    <property type="molecule type" value="Genomic_DNA"/>
</dbReference>
<sequence>MDIVYTPEGTEPADATRIPWRPGRIRNRDTVVLERLTGMTFVEFVDAIDNGSMLALEALLFVELSKTNPTLKRDQVDFCMDEISWELDDEGKVELRDKLAAREADLTDVERTTLEDMRAAVGREPNKGDDQGDDATEVDAPKE</sequence>
<gene>
    <name evidence="2" type="ORF">ACFPYL_21845</name>
</gene>
<name>A0ABW1LQL1_9ACTN</name>
<organism evidence="2 3">
    <name type="scientific">Nocardioides hankookensis</name>
    <dbReference type="NCBI Taxonomy" id="443157"/>
    <lineage>
        <taxon>Bacteria</taxon>
        <taxon>Bacillati</taxon>
        <taxon>Actinomycetota</taxon>
        <taxon>Actinomycetes</taxon>
        <taxon>Propionibacteriales</taxon>
        <taxon>Nocardioidaceae</taxon>
        <taxon>Nocardioides</taxon>
    </lineage>
</organism>
<evidence type="ECO:0008006" key="4">
    <source>
        <dbReference type="Google" id="ProtNLM"/>
    </source>
</evidence>
<evidence type="ECO:0000256" key="1">
    <source>
        <dbReference type="SAM" id="MobiDB-lite"/>
    </source>
</evidence>
<keyword evidence="3" id="KW-1185">Reference proteome</keyword>
<feature type="region of interest" description="Disordered" evidence="1">
    <location>
        <begin position="111"/>
        <end position="143"/>
    </location>
</feature>
<proteinExistence type="predicted"/>
<reference evidence="3" key="1">
    <citation type="journal article" date="2019" name="Int. J. Syst. Evol. Microbiol.">
        <title>The Global Catalogue of Microorganisms (GCM) 10K type strain sequencing project: providing services to taxonomists for standard genome sequencing and annotation.</title>
        <authorList>
            <consortium name="The Broad Institute Genomics Platform"/>
            <consortium name="The Broad Institute Genome Sequencing Center for Infectious Disease"/>
            <person name="Wu L."/>
            <person name="Ma J."/>
        </authorList>
    </citation>
    <scope>NUCLEOTIDE SEQUENCE [LARGE SCALE GENOMIC DNA]</scope>
    <source>
        <strain evidence="3">CCUG 54522</strain>
    </source>
</reference>
<comment type="caution">
    <text evidence="2">The sequence shown here is derived from an EMBL/GenBank/DDBJ whole genome shotgun (WGS) entry which is preliminary data.</text>
</comment>
<dbReference type="Proteomes" id="UP001596135">
    <property type="component" value="Unassembled WGS sequence"/>
</dbReference>